<dbReference type="Proteomes" id="UP001143304">
    <property type="component" value="Unassembled WGS sequence"/>
</dbReference>
<proteinExistence type="predicted"/>
<dbReference type="SUPFAM" id="SSF53335">
    <property type="entry name" value="S-adenosyl-L-methionine-dependent methyltransferases"/>
    <property type="match status" value="1"/>
</dbReference>
<dbReference type="Gene3D" id="3.40.50.150">
    <property type="entry name" value="Vaccinia Virus protein VP39"/>
    <property type="match status" value="1"/>
</dbReference>
<dbReference type="EMBL" id="SHNO01000001">
    <property type="protein sequence ID" value="MCX2976914.1"/>
    <property type="molecule type" value="Genomic_DNA"/>
</dbReference>
<evidence type="ECO:0008006" key="3">
    <source>
        <dbReference type="Google" id="ProtNLM"/>
    </source>
</evidence>
<reference evidence="1" key="1">
    <citation type="submission" date="2019-02" db="EMBL/GenBank/DDBJ databases">
        <authorList>
            <person name="Li S.-H."/>
        </authorList>
    </citation>
    <scope>NUCLEOTIDE SEQUENCE</scope>
    <source>
        <strain evidence="1">IMCC11814</strain>
    </source>
</reference>
<keyword evidence="2" id="KW-1185">Reference proteome</keyword>
<name>A0ABT3T3S4_9GAMM</name>
<protein>
    <recommendedName>
        <fullName evidence="3">Class I SAM-dependent methyltransferase</fullName>
    </recommendedName>
</protein>
<sequence length="196" mass="22861">MQTIPLQNNAVQTSKLLPLLFASIKEDEPLTVLHIGPALPDTVDFFCDYRCKLHFVDLFDDLPLTETEDSPRLQEQVDTLLDIQPDTKFDLCLFWDIFNYLERDAILALMATLREHLKPSTLAHMFSMHNTRIRPEGQFYGVLQPDTLSCRIRSHEPECYAPHSQRKLQDMLYCFTLDRSVLLPDSRLELLLRVKR</sequence>
<dbReference type="RefSeq" id="WP_279248655.1">
    <property type="nucleotide sequence ID" value="NZ_SHNO01000001.1"/>
</dbReference>
<organism evidence="1 2">
    <name type="scientific">Candidatus Marimicrobium litorale</name>
    <dbReference type="NCBI Taxonomy" id="2518991"/>
    <lineage>
        <taxon>Bacteria</taxon>
        <taxon>Pseudomonadati</taxon>
        <taxon>Pseudomonadota</taxon>
        <taxon>Gammaproteobacteria</taxon>
        <taxon>Cellvibrionales</taxon>
        <taxon>Halieaceae</taxon>
        <taxon>Marimicrobium</taxon>
    </lineage>
</organism>
<comment type="caution">
    <text evidence="1">The sequence shown here is derived from an EMBL/GenBank/DDBJ whole genome shotgun (WGS) entry which is preliminary data.</text>
</comment>
<gene>
    <name evidence="1" type="ORF">EYC82_06065</name>
</gene>
<dbReference type="InterPro" id="IPR029063">
    <property type="entry name" value="SAM-dependent_MTases_sf"/>
</dbReference>
<accession>A0ABT3T3S4</accession>
<evidence type="ECO:0000313" key="2">
    <source>
        <dbReference type="Proteomes" id="UP001143304"/>
    </source>
</evidence>
<evidence type="ECO:0000313" key="1">
    <source>
        <dbReference type="EMBL" id="MCX2976914.1"/>
    </source>
</evidence>